<dbReference type="EMBL" id="CM056814">
    <property type="protein sequence ID" value="KAJ8625955.1"/>
    <property type="molecule type" value="Genomic_DNA"/>
</dbReference>
<accession>A0ACC2KY53</accession>
<reference evidence="1 2" key="1">
    <citation type="journal article" date="2022" name="Hortic Res">
        <title>A haplotype resolved chromosomal level avocado genome allows analysis of novel avocado genes.</title>
        <authorList>
            <person name="Nath O."/>
            <person name="Fletcher S.J."/>
            <person name="Hayward A."/>
            <person name="Shaw L.M."/>
            <person name="Masouleh A.K."/>
            <person name="Furtado A."/>
            <person name="Henry R.J."/>
            <person name="Mitter N."/>
        </authorList>
    </citation>
    <scope>NUCLEOTIDE SEQUENCE [LARGE SCALE GENOMIC DNA]</scope>
    <source>
        <strain evidence="2">cv. Hass</strain>
    </source>
</reference>
<comment type="caution">
    <text evidence="1">The sequence shown here is derived from an EMBL/GenBank/DDBJ whole genome shotgun (WGS) entry which is preliminary data.</text>
</comment>
<dbReference type="Proteomes" id="UP001234297">
    <property type="component" value="Chromosome 6"/>
</dbReference>
<proteinExistence type="predicted"/>
<keyword evidence="2" id="KW-1185">Reference proteome</keyword>
<evidence type="ECO:0000313" key="2">
    <source>
        <dbReference type="Proteomes" id="UP001234297"/>
    </source>
</evidence>
<name>A0ACC2KY53_PERAE</name>
<organism evidence="1 2">
    <name type="scientific">Persea americana</name>
    <name type="common">Avocado</name>
    <dbReference type="NCBI Taxonomy" id="3435"/>
    <lineage>
        <taxon>Eukaryota</taxon>
        <taxon>Viridiplantae</taxon>
        <taxon>Streptophyta</taxon>
        <taxon>Embryophyta</taxon>
        <taxon>Tracheophyta</taxon>
        <taxon>Spermatophyta</taxon>
        <taxon>Magnoliopsida</taxon>
        <taxon>Magnoliidae</taxon>
        <taxon>Laurales</taxon>
        <taxon>Lauraceae</taxon>
        <taxon>Persea</taxon>
    </lineage>
</organism>
<gene>
    <name evidence="1" type="ORF">MRB53_019262</name>
</gene>
<protein>
    <submittedName>
        <fullName evidence="1">Uncharacterized protein</fullName>
    </submittedName>
</protein>
<sequence length="1484" mass="162943">MQEPVEETHHDLQTYMNVRLAHPHAQCSNEFFYHGNSKESEENLSNQNQAKPSKCSMERVGSSLVGSTVTNNSADKQKSPLNSSGIVPNHEETPLQSQTTEGSDILEDDVKVCDICGDGGREEMLAICSRCSDGAEHTYCMQIMLDKVPEGDWLCEECQLKENAKKTELDKMKTVTETPKEPSMKEKDFGGVMNPKLVPKLDSKPDEVDAKKVSKVTSSSLSSAKRHADSHEDSFKSRKLDTNATARASEMVSLCKISALSRGNSLKSMDVGKLKQSNLVASSGSQFVNNSKEIARSLSTVGLDSSRTQAKFQPPQGLLSRSATFNCLSSKPKVKQLLEDDLQRKKLAKKPSSVVTRKEGLAAKSMLFKMPSSCRSNTIKSKLKMQSSYLSHAEDPRGLKHEEQSLSERKSSFKLDHPVVSSPAAVTSMSLPKADPESVFPGDSTSTSVKNACDPNTPQSNAPQSNGKLNPCNSTISFACKGSEKLLVSDGCDEVKKQLSCLASGLRIPISEGMPKSTERKPHQVGPKENEAASLCVAGASYANPDVVLQGKNFLCHRCSTAGHTAQFCTASGNVSALKASDASSGEICDKSSKWKDAVEAISMVRYKEHDQSGKLFVSSTILSGEIASKDQLLSSPSFVTNLSSIEVISDSQEALQSSSSDSSRTTATINVKQHSVHSTETLCAPRETNSNTISPNSDELKLIPCMMKMSTQASVAANILRISAIPVHDYIWQGGFMLQRRGKLTDHFDGIQAHMSTCASPRVLELVKKFPCKVELEEIPRPSSWPMQFQGKATEDNIALYFFAKDLESYESNYKRLLDNMVNNDLALKGHVDRIELLIFPSNQLPEKSQHWNRLFFLWAVFIERKATCLESLSHSPKNIYGASLGLESSIQAPVVADVVTSQRTGLFGQKDKEVSMYDNSPKAPEAIKSNTVDLPFLSSFQNGDKNCYRKASSLDQRPINFHEHNQLAINDTRASEKQAFCSIAEIHPSTSVIQLTRVHDGCSLSSIPVTNPELCPEVKGDNTSLEDVYKNFRSKKETQLQPCVQPTIVQNSFNKDTLATLNPDNSHCRLAGLTSNTENSQDTSSFTCQMLPVSSSSLPEKADSGERLRLMDTVTLLEASRWKEPIGEQSSWELGSSRKRPHSKLPDAILETSGVSSKEAIQTMAWKEKKCLQVDGGNSFKKIKSCNDLNVRSVSHEQTFQNGFLPKILGLDPNSLHKEQKDVYAYNDTSVLENSKTTERYLFPVDSGNARDLKSGNSIPWQILPSDENLPDTDVPNLELALGAGKKQSKQGSLPLFGHLRAEDNNRNNLLNPATNDDIGVHGMIIVTLEVVKLPSVGRSRIVAASALCSLFAVHTCNSHVAQYCTEYGDSFWPSMVPEHLQNLQPFVVAIIVFSGGGRPFLFGHPTTDAFIDRFLSATDPVPPDVSHSSHSHSELIFNRIAQLQQQQQKSQLPMKEENSQIGGSKYSTWTEESPVLRSWSG</sequence>
<evidence type="ECO:0000313" key="1">
    <source>
        <dbReference type="EMBL" id="KAJ8625955.1"/>
    </source>
</evidence>